<name>A0A3P8G7I3_9TREM</name>
<accession>A0A3P8G7I3</accession>
<proteinExistence type="predicted"/>
<evidence type="ECO:0000313" key="3">
    <source>
        <dbReference type="Proteomes" id="UP000272942"/>
    </source>
</evidence>
<evidence type="ECO:0000313" key="2">
    <source>
        <dbReference type="EMBL" id="VDP78421.1"/>
    </source>
</evidence>
<feature type="region of interest" description="Disordered" evidence="1">
    <location>
        <begin position="209"/>
        <end position="229"/>
    </location>
</feature>
<evidence type="ECO:0000256" key="1">
    <source>
        <dbReference type="SAM" id="MobiDB-lite"/>
    </source>
</evidence>
<feature type="compositionally biased region" description="Low complexity" evidence="1">
    <location>
        <begin position="219"/>
        <end position="229"/>
    </location>
</feature>
<feature type="compositionally biased region" description="Polar residues" evidence="1">
    <location>
        <begin position="253"/>
        <end position="278"/>
    </location>
</feature>
<feature type="region of interest" description="Disordered" evidence="1">
    <location>
        <begin position="251"/>
        <end position="307"/>
    </location>
</feature>
<organism evidence="2 3">
    <name type="scientific">Echinostoma caproni</name>
    <dbReference type="NCBI Taxonomy" id="27848"/>
    <lineage>
        <taxon>Eukaryota</taxon>
        <taxon>Metazoa</taxon>
        <taxon>Spiralia</taxon>
        <taxon>Lophotrochozoa</taxon>
        <taxon>Platyhelminthes</taxon>
        <taxon>Trematoda</taxon>
        <taxon>Digenea</taxon>
        <taxon>Plagiorchiida</taxon>
        <taxon>Echinostomata</taxon>
        <taxon>Echinostomatoidea</taxon>
        <taxon>Echinostomatidae</taxon>
        <taxon>Echinostoma</taxon>
    </lineage>
</organism>
<sequence length="341" mass="36426">MIAYQDPYSSPFRRFLDPSHRDRLADAVNSAIMVHLNQPANPILDSALAFLERSLTEDDSALVGVRAVHFGAVGSTSQAARLRSGSDRGVYSAPARSEVAPGMNEVSQSRIGPPDFTTRHRLTSYSDRLASPESPMRLEANSFRQSGPYSTLTEITHPSSFGVSSPFTDTELNQGNSPQSSNTNHNNSASIVASSIYIHPSALVSLSSHPRQSDSITEPARSLPSSSLTAAAAQAASRLLTTSLRHALDSHRLNQSRTRHSASSSPPFAYTGSTSTVNVAGWPSTPGDHQPAQELPTSPQQHHQSVPSAAVRLAVASYLADTHAPTGPELAGFFHPLLFID</sequence>
<protein>
    <submittedName>
        <fullName evidence="2">Uncharacterized protein</fullName>
    </submittedName>
</protein>
<reference evidence="2 3" key="1">
    <citation type="submission" date="2018-11" db="EMBL/GenBank/DDBJ databases">
        <authorList>
            <consortium name="Pathogen Informatics"/>
        </authorList>
    </citation>
    <scope>NUCLEOTIDE SEQUENCE [LARGE SCALE GENOMIC DNA]</scope>
    <source>
        <strain evidence="2 3">Egypt</strain>
    </source>
</reference>
<feature type="region of interest" description="Disordered" evidence="1">
    <location>
        <begin position="85"/>
        <end position="119"/>
    </location>
</feature>
<dbReference type="Proteomes" id="UP000272942">
    <property type="component" value="Unassembled WGS sequence"/>
</dbReference>
<gene>
    <name evidence="2" type="ORF">ECPE_LOCUS6456</name>
</gene>
<feature type="compositionally biased region" description="Polar residues" evidence="1">
    <location>
        <begin position="295"/>
        <end position="307"/>
    </location>
</feature>
<feature type="region of interest" description="Disordered" evidence="1">
    <location>
        <begin position="148"/>
        <end position="187"/>
    </location>
</feature>
<dbReference type="EMBL" id="UZAN01043459">
    <property type="protein sequence ID" value="VDP78421.1"/>
    <property type="molecule type" value="Genomic_DNA"/>
</dbReference>
<keyword evidence="3" id="KW-1185">Reference proteome</keyword>
<dbReference type="AlphaFoldDB" id="A0A3P8G7I3"/>
<dbReference type="OrthoDB" id="6271797at2759"/>